<sequence>MRAEEGFAAAAAGTAILIVGVAELDRTWRPAGSPVMDVVFLLLVAGAVVAARWEPAAALGTAWVAGLVQLVAGTPVLLAEAALVVVLFAAARWGRVATVLAAAATVGVAPVLGVAWVRSLGVRAGGRGGHVLYDLLTGYSRQITVWGLLLFGVTFLAVPFLTGLMMRFLSRARTAQAARQVAEHDARQAQEIARLRDAQNRLARDVHDVVGHSLTVILAQAESAQFLDDPARLKTTMRTIATSARSSLHDVREVLEPAREPDRGRRGGLDSLIDTVRSSGQPVETAEVGEARPLPPEFDAVAYRTLQEMLTNALKHGRRDRPTRVERRWPAPDSAEATLTIEVTNSVDAASTRDGLGGLGGGQGIAGMRRRLESVGGSLDIRRSVGPDGPTFTAAANLPVRSPAPAPPLSSSSVSGRPA</sequence>
<dbReference type="GO" id="GO:0046983">
    <property type="term" value="F:protein dimerization activity"/>
    <property type="evidence" value="ECO:0007669"/>
    <property type="project" value="InterPro"/>
</dbReference>
<evidence type="ECO:0000256" key="7">
    <source>
        <dbReference type="ARBA" id="ARBA00022840"/>
    </source>
</evidence>
<keyword evidence="8" id="KW-0902">Two-component regulatory system</keyword>
<dbReference type="PANTHER" id="PTHR24421:SF10">
    <property type="entry name" value="NITRATE_NITRITE SENSOR PROTEIN NARQ"/>
    <property type="match status" value="1"/>
</dbReference>
<evidence type="ECO:0000256" key="8">
    <source>
        <dbReference type="ARBA" id="ARBA00023012"/>
    </source>
</evidence>
<keyword evidence="6 12" id="KW-0418">Kinase</keyword>
<keyword evidence="13" id="KW-1185">Reference proteome</keyword>
<dbReference type="GO" id="GO:0000155">
    <property type="term" value="F:phosphorelay sensor kinase activity"/>
    <property type="evidence" value="ECO:0007669"/>
    <property type="project" value="InterPro"/>
</dbReference>
<feature type="transmembrane region" description="Helical" evidence="10">
    <location>
        <begin position="6"/>
        <end position="24"/>
    </location>
</feature>
<keyword evidence="10" id="KW-0472">Membrane</keyword>
<dbReference type="PANTHER" id="PTHR24421">
    <property type="entry name" value="NITRATE/NITRITE SENSOR PROTEIN NARX-RELATED"/>
    <property type="match status" value="1"/>
</dbReference>
<comment type="catalytic activity">
    <reaction evidence="1">
        <text>ATP + protein L-histidine = ADP + protein N-phospho-L-histidine.</text>
        <dbReference type="EC" id="2.7.13.3"/>
    </reaction>
</comment>
<dbReference type="Pfam" id="PF07730">
    <property type="entry name" value="HisKA_3"/>
    <property type="match status" value="1"/>
</dbReference>
<organism evidence="12 13">
    <name type="scientific">Parafrankia irregularis</name>
    <dbReference type="NCBI Taxonomy" id="795642"/>
    <lineage>
        <taxon>Bacteria</taxon>
        <taxon>Bacillati</taxon>
        <taxon>Actinomycetota</taxon>
        <taxon>Actinomycetes</taxon>
        <taxon>Frankiales</taxon>
        <taxon>Frankiaceae</taxon>
        <taxon>Parafrankia</taxon>
    </lineage>
</organism>
<keyword evidence="7" id="KW-0067">ATP-binding</keyword>
<feature type="transmembrane region" description="Helical" evidence="10">
    <location>
        <begin position="31"/>
        <end position="51"/>
    </location>
</feature>
<evidence type="ECO:0000256" key="3">
    <source>
        <dbReference type="ARBA" id="ARBA00022553"/>
    </source>
</evidence>
<protein>
    <recommendedName>
        <fullName evidence="2">histidine kinase</fullName>
        <ecNumber evidence="2">2.7.13.3</ecNumber>
    </recommendedName>
</protein>
<evidence type="ECO:0000259" key="11">
    <source>
        <dbReference type="Pfam" id="PF07730"/>
    </source>
</evidence>
<evidence type="ECO:0000256" key="2">
    <source>
        <dbReference type="ARBA" id="ARBA00012438"/>
    </source>
</evidence>
<dbReference type="EC" id="2.7.13.3" evidence="2"/>
<feature type="transmembrane region" description="Helical" evidence="10">
    <location>
        <begin position="143"/>
        <end position="164"/>
    </location>
</feature>
<dbReference type="InterPro" id="IPR050482">
    <property type="entry name" value="Sensor_HK_TwoCompSys"/>
</dbReference>
<evidence type="ECO:0000313" key="12">
    <source>
        <dbReference type="EMBL" id="CUU56421.1"/>
    </source>
</evidence>
<keyword evidence="10" id="KW-1133">Transmembrane helix</keyword>
<evidence type="ECO:0000256" key="6">
    <source>
        <dbReference type="ARBA" id="ARBA00022777"/>
    </source>
</evidence>
<dbReference type="GO" id="GO:0005524">
    <property type="term" value="F:ATP binding"/>
    <property type="evidence" value="ECO:0007669"/>
    <property type="project" value="UniProtKB-KW"/>
</dbReference>
<dbReference type="Proteomes" id="UP000198802">
    <property type="component" value="Unassembled WGS sequence"/>
</dbReference>
<dbReference type="GO" id="GO:0016020">
    <property type="term" value="C:membrane"/>
    <property type="evidence" value="ECO:0007669"/>
    <property type="project" value="InterPro"/>
</dbReference>
<evidence type="ECO:0000313" key="13">
    <source>
        <dbReference type="Proteomes" id="UP000198802"/>
    </source>
</evidence>
<keyword evidence="4" id="KW-0808">Transferase</keyword>
<dbReference type="AlphaFoldDB" id="A0A0S4QL98"/>
<dbReference type="Gene3D" id="3.30.565.10">
    <property type="entry name" value="Histidine kinase-like ATPase, C-terminal domain"/>
    <property type="match status" value="1"/>
</dbReference>
<evidence type="ECO:0000256" key="1">
    <source>
        <dbReference type="ARBA" id="ARBA00000085"/>
    </source>
</evidence>
<evidence type="ECO:0000256" key="9">
    <source>
        <dbReference type="SAM" id="MobiDB-lite"/>
    </source>
</evidence>
<keyword evidence="3" id="KW-0597">Phosphoprotein</keyword>
<name>A0A0S4QL98_9ACTN</name>
<gene>
    <name evidence="12" type="ORF">Ga0074812_107305</name>
</gene>
<dbReference type="Gene3D" id="1.20.5.1930">
    <property type="match status" value="1"/>
</dbReference>
<dbReference type="InterPro" id="IPR036890">
    <property type="entry name" value="HATPase_C_sf"/>
</dbReference>
<feature type="compositionally biased region" description="Low complexity" evidence="9">
    <location>
        <begin position="409"/>
        <end position="419"/>
    </location>
</feature>
<dbReference type="RefSeq" id="WP_091276590.1">
    <property type="nucleotide sequence ID" value="NZ_FAOZ01000007.1"/>
</dbReference>
<dbReference type="InterPro" id="IPR011712">
    <property type="entry name" value="Sig_transdc_His_kin_sub3_dim/P"/>
</dbReference>
<proteinExistence type="predicted"/>
<evidence type="ECO:0000256" key="5">
    <source>
        <dbReference type="ARBA" id="ARBA00022741"/>
    </source>
</evidence>
<feature type="transmembrane region" description="Helical" evidence="10">
    <location>
        <begin position="63"/>
        <end position="89"/>
    </location>
</feature>
<feature type="transmembrane region" description="Helical" evidence="10">
    <location>
        <begin position="96"/>
        <end position="117"/>
    </location>
</feature>
<evidence type="ECO:0000256" key="10">
    <source>
        <dbReference type="SAM" id="Phobius"/>
    </source>
</evidence>
<feature type="region of interest" description="Disordered" evidence="9">
    <location>
        <begin position="379"/>
        <end position="419"/>
    </location>
</feature>
<feature type="domain" description="Signal transduction histidine kinase subgroup 3 dimerisation and phosphoacceptor" evidence="11">
    <location>
        <begin position="200"/>
        <end position="261"/>
    </location>
</feature>
<keyword evidence="10" id="KW-0812">Transmembrane</keyword>
<accession>A0A0S4QL98</accession>
<evidence type="ECO:0000256" key="4">
    <source>
        <dbReference type="ARBA" id="ARBA00022679"/>
    </source>
</evidence>
<keyword evidence="5" id="KW-0547">Nucleotide-binding</keyword>
<dbReference type="EMBL" id="FAOZ01000007">
    <property type="protein sequence ID" value="CUU56421.1"/>
    <property type="molecule type" value="Genomic_DNA"/>
</dbReference>
<reference evidence="13" key="1">
    <citation type="submission" date="2015-11" db="EMBL/GenBank/DDBJ databases">
        <authorList>
            <person name="Varghese N."/>
        </authorList>
    </citation>
    <scope>NUCLEOTIDE SEQUENCE [LARGE SCALE GENOMIC DNA]</scope>
    <source>
        <strain evidence="13">DSM 45899</strain>
    </source>
</reference>